<dbReference type="Gramene" id="Pp3c2_30010V3.1">
    <property type="protein sequence ID" value="Pp3c2_30010V3.1"/>
    <property type="gene ID" value="Pp3c2_30010"/>
</dbReference>
<keyword evidence="4 5" id="KW-0804">Transcription</keyword>
<sequence>MEILRPDALKIASYPGFGSDVTMPHQQAPTWMVMQSGKPKIDPMEINDLLYANVGVDDVPLTLANGFEMKRRNECEEHHVEMNGWNGYANSDLSPAPTPTGPRGRASRPKTVKQTKNGPQTPGPSGIGSPTSSAPTPTSTCRYDSSLGLLTKKFIDLIKQAEDGVLDLNKAADTLHVQKRRIYDITNVLEGIGLIEKKLKNRIRWKGLGMVRTTEGKDDAVGLQVEVEDLRNEEKKLDESISEMRERLRSLSEDDHNKQWLYVTEDDIKNLPCFQNETLIAIKAPLGTTLEVPDPDEAVEYPHRRFQILLRSTMGPIDVYLVSRFEGRTEVPMEPLPGSQEAGPSTTANAMDHQGNMAMVPEVGYGLSDLVPPANHEAASQTSEPTSSHPDFVGGIMRIAPAEGNTDSDYWLLSDAGVGISDMWRSDPSNAMWDEVVRLNTEFGIENIGSPRPHTPPSSNALEVDPVS</sequence>
<feature type="region of interest" description="Disordered" evidence="7">
    <location>
        <begin position="370"/>
        <end position="391"/>
    </location>
</feature>
<dbReference type="GO" id="GO:0006357">
    <property type="term" value="P:regulation of transcription by RNA polymerase II"/>
    <property type="evidence" value="ECO:0000318"/>
    <property type="project" value="GO_Central"/>
</dbReference>
<dbReference type="STRING" id="3218.A0A2K1L3L3"/>
<reference evidence="9 11" key="1">
    <citation type="journal article" date="2008" name="Science">
        <title>The Physcomitrella genome reveals evolutionary insights into the conquest of land by plants.</title>
        <authorList>
            <person name="Rensing S."/>
            <person name="Lang D."/>
            <person name="Zimmer A."/>
            <person name="Terry A."/>
            <person name="Salamov A."/>
            <person name="Shapiro H."/>
            <person name="Nishiyama T."/>
            <person name="Perroud P.-F."/>
            <person name="Lindquist E."/>
            <person name="Kamisugi Y."/>
            <person name="Tanahashi T."/>
            <person name="Sakakibara K."/>
            <person name="Fujita T."/>
            <person name="Oishi K."/>
            <person name="Shin-I T."/>
            <person name="Kuroki Y."/>
            <person name="Toyoda A."/>
            <person name="Suzuki Y."/>
            <person name="Hashimoto A."/>
            <person name="Yamaguchi K."/>
            <person name="Sugano A."/>
            <person name="Kohara Y."/>
            <person name="Fujiyama A."/>
            <person name="Anterola A."/>
            <person name="Aoki S."/>
            <person name="Ashton N."/>
            <person name="Barbazuk W.B."/>
            <person name="Barker E."/>
            <person name="Bennetzen J."/>
            <person name="Bezanilla M."/>
            <person name="Blankenship R."/>
            <person name="Cho S.H."/>
            <person name="Dutcher S."/>
            <person name="Estelle M."/>
            <person name="Fawcett J.A."/>
            <person name="Gundlach H."/>
            <person name="Hanada K."/>
            <person name="Heyl A."/>
            <person name="Hicks K.A."/>
            <person name="Hugh J."/>
            <person name="Lohr M."/>
            <person name="Mayer K."/>
            <person name="Melkozernov A."/>
            <person name="Murata T."/>
            <person name="Nelson D."/>
            <person name="Pils B."/>
            <person name="Prigge M."/>
            <person name="Reiss B."/>
            <person name="Renner T."/>
            <person name="Rombauts S."/>
            <person name="Rushton P."/>
            <person name="Sanderfoot A."/>
            <person name="Schween G."/>
            <person name="Shiu S.-H."/>
            <person name="Stueber K."/>
            <person name="Theodoulou F.L."/>
            <person name="Tu H."/>
            <person name="Van de Peer Y."/>
            <person name="Verrier P.J."/>
            <person name="Waters E."/>
            <person name="Wood A."/>
            <person name="Yang L."/>
            <person name="Cove D."/>
            <person name="Cuming A."/>
            <person name="Hasebe M."/>
            <person name="Lucas S."/>
            <person name="Mishler D.B."/>
            <person name="Reski R."/>
            <person name="Grigoriev I."/>
            <person name="Quatrano R.S."/>
            <person name="Boore J.L."/>
        </authorList>
    </citation>
    <scope>NUCLEOTIDE SEQUENCE [LARGE SCALE GENOMIC DNA]</scope>
    <source>
        <strain evidence="10 11">cv. Gransden 2004</strain>
    </source>
</reference>
<name>A0A2K1L3L3_PHYPA</name>
<feature type="compositionally biased region" description="Low complexity" evidence="7">
    <location>
        <begin position="118"/>
        <end position="140"/>
    </location>
</feature>
<dbReference type="PaxDb" id="3218-PP1S22_60V6.1"/>
<dbReference type="InterPro" id="IPR032198">
    <property type="entry name" value="E2F_CC-MB"/>
</dbReference>
<evidence type="ECO:0000256" key="7">
    <source>
        <dbReference type="SAM" id="MobiDB-lite"/>
    </source>
</evidence>
<evidence type="ECO:0000313" key="11">
    <source>
        <dbReference type="Proteomes" id="UP000006727"/>
    </source>
</evidence>
<comment type="similarity">
    <text evidence="1 5">Belongs to the E2F/DP family.</text>
</comment>
<dbReference type="PANTHER" id="PTHR12081">
    <property type="entry name" value="TRANSCRIPTION FACTOR E2F"/>
    <property type="match status" value="1"/>
</dbReference>
<dbReference type="Pfam" id="PF16421">
    <property type="entry name" value="E2F_CC-MB"/>
    <property type="match status" value="1"/>
</dbReference>
<evidence type="ECO:0000259" key="8">
    <source>
        <dbReference type="SMART" id="SM01372"/>
    </source>
</evidence>
<feature type="region of interest" description="Disordered" evidence="7">
    <location>
        <begin position="86"/>
        <end position="140"/>
    </location>
</feature>
<dbReference type="SUPFAM" id="SSF144074">
    <property type="entry name" value="E2F-DP heterodimerization region"/>
    <property type="match status" value="1"/>
</dbReference>
<feature type="region of interest" description="Disordered" evidence="7">
    <location>
        <begin position="447"/>
        <end position="468"/>
    </location>
</feature>
<keyword evidence="11" id="KW-1185">Reference proteome</keyword>
<dbReference type="AlphaFoldDB" id="A0A2K1L3L3"/>
<gene>
    <name evidence="10" type="primary">LOC112278899</name>
    <name evidence="9" type="ORF">PHYPA_003410</name>
</gene>
<keyword evidence="2 5" id="KW-0805">Transcription regulation</keyword>
<dbReference type="GO" id="GO:0046983">
    <property type="term" value="F:protein dimerization activity"/>
    <property type="evidence" value="ECO:0007669"/>
    <property type="project" value="InterPro"/>
</dbReference>
<proteinExistence type="inferred from homology"/>
<dbReference type="CDD" id="cd14660">
    <property type="entry name" value="E2F_DD"/>
    <property type="match status" value="1"/>
</dbReference>
<dbReference type="Proteomes" id="UP000006727">
    <property type="component" value="Chromosome 2"/>
</dbReference>
<dbReference type="GO" id="GO:0000981">
    <property type="term" value="F:DNA-binding transcription factor activity, RNA polymerase II-specific"/>
    <property type="evidence" value="ECO:0000318"/>
    <property type="project" value="GO_Central"/>
</dbReference>
<reference evidence="10" key="3">
    <citation type="submission" date="2020-12" db="UniProtKB">
        <authorList>
            <consortium name="EnsemblPlants"/>
        </authorList>
    </citation>
    <scope>IDENTIFICATION</scope>
</reference>
<keyword evidence="3 5" id="KW-0238">DNA-binding</keyword>
<evidence type="ECO:0000313" key="10">
    <source>
        <dbReference type="EnsemblPlants" id="Pp3c2_30010V3.1"/>
    </source>
</evidence>
<feature type="domain" description="E2F/DP family winged-helix DNA-binding" evidence="8">
    <location>
        <begin position="142"/>
        <end position="207"/>
    </location>
</feature>
<dbReference type="SMART" id="SM01372">
    <property type="entry name" value="E2F_TDP"/>
    <property type="match status" value="1"/>
</dbReference>
<dbReference type="PANTHER" id="PTHR12081:SF18">
    <property type="entry name" value="TRANSCRIPTION FACTOR E2F2-RELATED"/>
    <property type="match status" value="1"/>
</dbReference>
<dbReference type="InterPro" id="IPR003316">
    <property type="entry name" value="E2F_WHTH_DNA-bd_dom"/>
</dbReference>
<feature type="compositionally biased region" description="Polar residues" evidence="7">
    <location>
        <begin position="378"/>
        <end position="389"/>
    </location>
</feature>
<dbReference type="EnsemblPlants" id="Pp3c2_30010V3.1">
    <property type="protein sequence ID" value="Pp3c2_30010V3.1"/>
    <property type="gene ID" value="Pp3c2_30010"/>
</dbReference>
<dbReference type="EMBL" id="ABEU02000002">
    <property type="protein sequence ID" value="PNR60617.1"/>
    <property type="molecule type" value="Genomic_DNA"/>
</dbReference>
<dbReference type="FunCoup" id="A0A2K1L3L3">
    <property type="interactions" value="2117"/>
</dbReference>
<comment type="subcellular location">
    <subcellularLocation>
        <location evidence="5">Nucleus</location>
    </subcellularLocation>
</comment>
<dbReference type="InterPro" id="IPR036390">
    <property type="entry name" value="WH_DNA-bd_sf"/>
</dbReference>
<evidence type="ECO:0000256" key="3">
    <source>
        <dbReference type="ARBA" id="ARBA00023125"/>
    </source>
</evidence>
<dbReference type="InterPro" id="IPR037241">
    <property type="entry name" value="E2F-DP_heterodim"/>
</dbReference>
<dbReference type="InterPro" id="IPR015633">
    <property type="entry name" value="E2F"/>
</dbReference>
<evidence type="ECO:0000256" key="6">
    <source>
        <dbReference type="SAM" id="Coils"/>
    </source>
</evidence>
<dbReference type="FunFam" id="1.10.10.10:FF:000008">
    <property type="entry name" value="E2F transcription factor 1"/>
    <property type="match status" value="1"/>
</dbReference>
<dbReference type="Gene3D" id="6.10.250.540">
    <property type="match status" value="1"/>
</dbReference>
<evidence type="ECO:0000256" key="1">
    <source>
        <dbReference type="ARBA" id="ARBA00010940"/>
    </source>
</evidence>
<dbReference type="Pfam" id="PF02319">
    <property type="entry name" value="WHD_E2F_TDP"/>
    <property type="match status" value="1"/>
</dbReference>
<keyword evidence="5" id="KW-0539">Nucleus</keyword>
<evidence type="ECO:0000313" key="9">
    <source>
        <dbReference type="EMBL" id="PNR60617.1"/>
    </source>
</evidence>
<evidence type="ECO:0000256" key="2">
    <source>
        <dbReference type="ARBA" id="ARBA00023015"/>
    </source>
</evidence>
<accession>A0A2K1L3L3</accession>
<dbReference type="GO" id="GO:0000978">
    <property type="term" value="F:RNA polymerase II cis-regulatory region sequence-specific DNA binding"/>
    <property type="evidence" value="ECO:0000318"/>
    <property type="project" value="GO_Central"/>
</dbReference>
<evidence type="ECO:0000256" key="4">
    <source>
        <dbReference type="ARBA" id="ARBA00023163"/>
    </source>
</evidence>
<organism evidence="9">
    <name type="scientific">Physcomitrium patens</name>
    <name type="common">Spreading-leaved earth moss</name>
    <name type="synonym">Physcomitrella patens</name>
    <dbReference type="NCBI Taxonomy" id="3218"/>
    <lineage>
        <taxon>Eukaryota</taxon>
        <taxon>Viridiplantae</taxon>
        <taxon>Streptophyta</taxon>
        <taxon>Embryophyta</taxon>
        <taxon>Bryophyta</taxon>
        <taxon>Bryophytina</taxon>
        <taxon>Bryopsida</taxon>
        <taxon>Funariidae</taxon>
        <taxon>Funariales</taxon>
        <taxon>Funariaceae</taxon>
        <taxon>Physcomitrium</taxon>
    </lineage>
</organism>
<dbReference type="SUPFAM" id="SSF46785">
    <property type="entry name" value="Winged helix' DNA-binding domain"/>
    <property type="match status" value="1"/>
</dbReference>
<keyword evidence="6" id="KW-0175">Coiled coil</keyword>
<evidence type="ECO:0000256" key="5">
    <source>
        <dbReference type="RuleBase" id="RU003796"/>
    </source>
</evidence>
<dbReference type="GO" id="GO:0090575">
    <property type="term" value="C:RNA polymerase II transcription regulator complex"/>
    <property type="evidence" value="ECO:0000318"/>
    <property type="project" value="GO_Central"/>
</dbReference>
<feature type="coiled-coil region" evidence="6">
    <location>
        <begin position="220"/>
        <end position="254"/>
    </location>
</feature>
<protein>
    <recommendedName>
        <fullName evidence="8">E2F/DP family winged-helix DNA-binding domain-containing protein</fullName>
    </recommendedName>
</protein>
<dbReference type="InterPro" id="IPR036388">
    <property type="entry name" value="WH-like_DNA-bd_sf"/>
</dbReference>
<reference evidence="9 11" key="2">
    <citation type="journal article" date="2018" name="Plant J.">
        <title>The Physcomitrella patens chromosome-scale assembly reveals moss genome structure and evolution.</title>
        <authorList>
            <person name="Lang D."/>
            <person name="Ullrich K.K."/>
            <person name="Murat F."/>
            <person name="Fuchs J."/>
            <person name="Jenkins J."/>
            <person name="Haas F.B."/>
            <person name="Piednoel M."/>
            <person name="Gundlach H."/>
            <person name="Van Bel M."/>
            <person name="Meyberg R."/>
            <person name="Vives C."/>
            <person name="Morata J."/>
            <person name="Symeonidi A."/>
            <person name="Hiss M."/>
            <person name="Muchero W."/>
            <person name="Kamisugi Y."/>
            <person name="Saleh O."/>
            <person name="Blanc G."/>
            <person name="Decker E.L."/>
            <person name="van Gessel N."/>
            <person name="Grimwood J."/>
            <person name="Hayes R.D."/>
            <person name="Graham S.W."/>
            <person name="Gunter L.E."/>
            <person name="McDaniel S.F."/>
            <person name="Hoernstein S.N.W."/>
            <person name="Larsson A."/>
            <person name="Li F.W."/>
            <person name="Perroud P.F."/>
            <person name="Phillips J."/>
            <person name="Ranjan P."/>
            <person name="Rokshar D.S."/>
            <person name="Rothfels C.J."/>
            <person name="Schneider L."/>
            <person name="Shu S."/>
            <person name="Stevenson D.W."/>
            <person name="Thummler F."/>
            <person name="Tillich M."/>
            <person name="Villarreal Aguilar J.C."/>
            <person name="Widiez T."/>
            <person name="Wong G.K."/>
            <person name="Wymore A."/>
            <person name="Zhang Y."/>
            <person name="Zimmer A.D."/>
            <person name="Quatrano R.S."/>
            <person name="Mayer K.F.X."/>
            <person name="Goodstein D."/>
            <person name="Casacuberta J.M."/>
            <person name="Vandepoele K."/>
            <person name="Reski R."/>
            <person name="Cuming A.C."/>
            <person name="Tuskan G.A."/>
            <person name="Maumus F."/>
            <person name="Salse J."/>
            <person name="Schmutz J."/>
            <person name="Rensing S.A."/>
        </authorList>
    </citation>
    <scope>NUCLEOTIDE SEQUENCE [LARGE SCALE GENOMIC DNA]</scope>
    <source>
        <strain evidence="10 11">cv. Gransden 2004</strain>
    </source>
</reference>
<dbReference type="Gene3D" id="1.10.10.10">
    <property type="entry name" value="Winged helix-like DNA-binding domain superfamily/Winged helix DNA-binding domain"/>
    <property type="match status" value="1"/>
</dbReference>